<evidence type="ECO:0000313" key="1">
    <source>
        <dbReference type="EMBL" id="TWE21913.1"/>
    </source>
</evidence>
<dbReference type="EMBL" id="VIVR01000001">
    <property type="protein sequence ID" value="TWE21913.1"/>
    <property type="molecule type" value="Genomic_DNA"/>
</dbReference>
<evidence type="ECO:0000313" key="2">
    <source>
        <dbReference type="Proteomes" id="UP000318416"/>
    </source>
</evidence>
<dbReference type="Proteomes" id="UP000318416">
    <property type="component" value="Unassembled WGS sequence"/>
</dbReference>
<accession>A0A561F223</accession>
<name>A0A561F223_9ACTN</name>
<dbReference type="AlphaFoldDB" id="A0A561F223"/>
<protein>
    <submittedName>
        <fullName evidence="1">Uncharacterized protein</fullName>
    </submittedName>
</protein>
<reference evidence="1 2" key="1">
    <citation type="submission" date="2019-06" db="EMBL/GenBank/DDBJ databases">
        <title>Sequencing the genomes of 1000 actinobacteria strains.</title>
        <authorList>
            <person name="Klenk H.-P."/>
        </authorList>
    </citation>
    <scope>NUCLEOTIDE SEQUENCE [LARGE SCALE GENOMIC DNA]</scope>
    <source>
        <strain evidence="1 2">DSM 41649</strain>
    </source>
</reference>
<keyword evidence="2" id="KW-1185">Reference proteome</keyword>
<comment type="caution">
    <text evidence="1">The sequence shown here is derived from an EMBL/GenBank/DDBJ whole genome shotgun (WGS) entry which is preliminary data.</text>
</comment>
<sequence length="74" mass="7981">MGDTTDYVERVRAVHAAPADPAAPGDPGDLTFCGMDTGRMQRNPYKAPRPGATWYPPKWQSKVCSACDRVLAAS</sequence>
<organism evidence="1 2">
    <name type="scientific">Kitasatospora atroaurantiaca</name>
    <dbReference type="NCBI Taxonomy" id="285545"/>
    <lineage>
        <taxon>Bacteria</taxon>
        <taxon>Bacillati</taxon>
        <taxon>Actinomycetota</taxon>
        <taxon>Actinomycetes</taxon>
        <taxon>Kitasatosporales</taxon>
        <taxon>Streptomycetaceae</taxon>
        <taxon>Kitasatospora</taxon>
    </lineage>
</organism>
<gene>
    <name evidence="1" type="ORF">FB465_7166</name>
</gene>
<proteinExistence type="predicted"/>